<proteinExistence type="predicted"/>
<evidence type="ECO:0000313" key="3">
    <source>
        <dbReference type="Proteomes" id="UP000199297"/>
    </source>
</evidence>
<reference evidence="3" key="1">
    <citation type="submission" date="2016-10" db="EMBL/GenBank/DDBJ databases">
        <authorList>
            <person name="Varghese N."/>
            <person name="Submissions S."/>
        </authorList>
    </citation>
    <scope>NUCLEOTIDE SEQUENCE [LARGE SCALE GENOMIC DNA]</scope>
    <source>
        <strain evidence="3">CGMCC 1.9127</strain>
    </source>
</reference>
<organism evidence="2 3">
    <name type="scientific">Colwellia chukchiensis</name>
    <dbReference type="NCBI Taxonomy" id="641665"/>
    <lineage>
        <taxon>Bacteria</taxon>
        <taxon>Pseudomonadati</taxon>
        <taxon>Pseudomonadota</taxon>
        <taxon>Gammaproteobacteria</taxon>
        <taxon>Alteromonadales</taxon>
        <taxon>Colwelliaceae</taxon>
        <taxon>Colwellia</taxon>
    </lineage>
</organism>
<accession>A0A1H7TN66</accession>
<evidence type="ECO:0000313" key="2">
    <source>
        <dbReference type="EMBL" id="SEL85919.1"/>
    </source>
</evidence>
<protein>
    <submittedName>
        <fullName evidence="2">Uncharacterized protein</fullName>
    </submittedName>
</protein>
<gene>
    <name evidence="2" type="ORF">SAMN05216262_1273</name>
</gene>
<keyword evidence="3" id="KW-1185">Reference proteome</keyword>
<sequence>MGCCGQCGGEAHEPVAEQEQAEESSTTEEE</sequence>
<name>A0A1H7TN66_9GAMM</name>
<dbReference type="Proteomes" id="UP000199297">
    <property type="component" value="Unassembled WGS sequence"/>
</dbReference>
<evidence type="ECO:0000256" key="1">
    <source>
        <dbReference type="SAM" id="MobiDB-lite"/>
    </source>
</evidence>
<feature type="compositionally biased region" description="Acidic residues" evidence="1">
    <location>
        <begin position="19"/>
        <end position="30"/>
    </location>
</feature>
<dbReference type="STRING" id="641665.GCA_002104455_02183"/>
<feature type="region of interest" description="Disordered" evidence="1">
    <location>
        <begin position="1"/>
        <end position="30"/>
    </location>
</feature>
<dbReference type="EMBL" id="FOBI01000027">
    <property type="protein sequence ID" value="SEL85919.1"/>
    <property type="molecule type" value="Genomic_DNA"/>
</dbReference>
<dbReference type="AlphaFoldDB" id="A0A1H7TN66"/>